<proteinExistence type="inferred from homology"/>
<evidence type="ECO:0000313" key="15">
    <source>
        <dbReference type="Proteomes" id="UP001642520"/>
    </source>
</evidence>
<evidence type="ECO:0000256" key="9">
    <source>
        <dbReference type="ARBA" id="ARBA00038424"/>
    </source>
</evidence>
<comment type="similarity">
    <text evidence="9">Belongs to the DRC2 family.</text>
</comment>
<organism evidence="14 15">
    <name type="scientific">Xylocopa violacea</name>
    <name type="common">Violet carpenter bee</name>
    <name type="synonym">Apis violacea</name>
    <dbReference type="NCBI Taxonomy" id="135666"/>
    <lineage>
        <taxon>Eukaryota</taxon>
        <taxon>Metazoa</taxon>
        <taxon>Ecdysozoa</taxon>
        <taxon>Arthropoda</taxon>
        <taxon>Hexapoda</taxon>
        <taxon>Insecta</taxon>
        <taxon>Pterygota</taxon>
        <taxon>Neoptera</taxon>
        <taxon>Endopterygota</taxon>
        <taxon>Hymenoptera</taxon>
        <taxon>Apocrita</taxon>
        <taxon>Aculeata</taxon>
        <taxon>Apoidea</taxon>
        <taxon>Anthophila</taxon>
        <taxon>Apidae</taxon>
        <taxon>Xylocopa</taxon>
        <taxon>Xylocopa</taxon>
    </lineage>
</organism>
<evidence type="ECO:0000256" key="6">
    <source>
        <dbReference type="ARBA" id="ARBA00023212"/>
    </source>
</evidence>
<keyword evidence="2" id="KW-0963">Cytoplasm</keyword>
<reference evidence="14 15" key="1">
    <citation type="submission" date="2024-08" db="EMBL/GenBank/DDBJ databases">
        <authorList>
            <person name="Will J Nash"/>
            <person name="Angela Man"/>
            <person name="Seanna McTaggart"/>
            <person name="Kendall Baker"/>
            <person name="Tom Barker"/>
            <person name="Leah Catchpole"/>
            <person name="Alex Durrant"/>
            <person name="Karim Gharbi"/>
            <person name="Naomi Irish"/>
            <person name="Gemy Kaithakottil"/>
            <person name="Debby Ku"/>
            <person name="Aaliyah Providence"/>
            <person name="Felix Shaw"/>
            <person name="David Swarbreck"/>
            <person name="Chris Watkins"/>
            <person name="Ann M. McCartney"/>
            <person name="Giulio Formenti"/>
            <person name="Alice Mouton"/>
            <person name="Noel Vella"/>
            <person name="Bjorn M von Reumont"/>
            <person name="Adriana Vella"/>
            <person name="Wilfried Haerty"/>
        </authorList>
    </citation>
    <scope>NUCLEOTIDE SEQUENCE [LARGE SCALE GENOMIC DNA]</scope>
</reference>
<sequence>MVPKPKPRSRKKPNADSLNLKRDAFFRGLELSVSNTERYRSYWREMLERVKMPDMWKKVEISWQTLEHAFDLKDYSVSLLLDSLQEADEQRCKTTRAHLEIVDRSLKAHETRLEMVDAFFYGNLETALQDKTFEFENIACCRNKREIALRRINLLANRRSENTSNTAKSVAISKVDAFVEDGKNETRLITAQLQKKLENLWNDLRNVLSEYRKNAEHRGKGYEAIRKKDQIDRQTINRQYLRISTLLEEIAKFRENINSSKNEFAIQLQQIMQNANYFYNVYRETYRRFVFDDKINKGKAVTMSVEYNRTVKHLNELTIKAERILAYMQMCRKYETQDEKILPTIDNNPVQLSLTENQAVSLDIVRTRFSWFPISIFNFDFAY</sequence>
<dbReference type="PANTHER" id="PTHR21625:SF0">
    <property type="entry name" value="DYNEIN REGULATORY COMPLEX SUBUNIT 2"/>
    <property type="match status" value="1"/>
</dbReference>
<keyword evidence="15" id="KW-1185">Reference proteome</keyword>
<keyword evidence="7" id="KW-0966">Cell projection</keyword>
<dbReference type="InterPro" id="IPR039750">
    <property type="entry name" value="DRC1/DRC2"/>
</dbReference>
<protein>
    <recommendedName>
        <fullName evidence="10">Dynein regulatory complex subunit 2</fullName>
    </recommendedName>
    <alternativeName>
        <fullName evidence="11">Coiled-coil domain-containing protein 65</fullName>
    </alternativeName>
</protein>
<dbReference type="Proteomes" id="UP001642520">
    <property type="component" value="Unassembled WGS sequence"/>
</dbReference>
<dbReference type="InterPro" id="IPR039505">
    <property type="entry name" value="DRC1/2_N"/>
</dbReference>
<comment type="caution">
    <text evidence="14">The sequence shown here is derived from an EMBL/GenBank/DDBJ whole genome shotgun (WGS) entry which is preliminary data.</text>
</comment>
<evidence type="ECO:0000259" key="13">
    <source>
        <dbReference type="Pfam" id="PF14772"/>
    </source>
</evidence>
<evidence type="ECO:0000256" key="4">
    <source>
        <dbReference type="ARBA" id="ARBA00023054"/>
    </source>
</evidence>
<evidence type="ECO:0000256" key="2">
    <source>
        <dbReference type="ARBA" id="ARBA00022490"/>
    </source>
</evidence>
<comment type="function">
    <text evidence="12">Component of the nexin-dynein regulatory complex (N-DRC), a key regulator of ciliary/flagellar motility which maintains the alignment and integrity of the distal axoneme and regulates microtubule sliding in motile axonemes. Plays a critical role in the assembly of N-DRC and also stabilizes the assembly of multiple inner dynein arms and radial spokes. Coassembles with DRC1 to form a central scaffold needed for assembly of the N-DRC and its attachment to the outer doublet microtubules.</text>
</comment>
<name>A0ABP1NP51_XYLVO</name>
<evidence type="ECO:0000256" key="12">
    <source>
        <dbReference type="ARBA" id="ARBA00045865"/>
    </source>
</evidence>
<evidence type="ECO:0000256" key="8">
    <source>
        <dbReference type="ARBA" id="ARBA00037841"/>
    </source>
</evidence>
<keyword evidence="3" id="KW-0282">Flagellum</keyword>
<feature type="domain" description="Dynein regulatory complex protein 1/2 N-terminal" evidence="13">
    <location>
        <begin position="32"/>
        <end position="101"/>
    </location>
</feature>
<evidence type="ECO:0000256" key="3">
    <source>
        <dbReference type="ARBA" id="ARBA00022846"/>
    </source>
</evidence>
<comment type="subcellular location">
    <subcellularLocation>
        <location evidence="1">Cytoplasm</location>
        <location evidence="1">Cytoskeleton</location>
        <location evidence="1">Flagellum axoneme</location>
    </subcellularLocation>
    <subcellularLocation>
        <location evidence="8">Cytoplasm</location>
        <location evidence="8">Cytoskeleton</location>
        <location evidence="8">Flagellum basal body</location>
    </subcellularLocation>
</comment>
<accession>A0ABP1NP51</accession>
<keyword evidence="6" id="KW-0206">Cytoskeleton</keyword>
<evidence type="ECO:0000313" key="14">
    <source>
        <dbReference type="EMBL" id="CAL7942793.1"/>
    </source>
</evidence>
<dbReference type="PANTHER" id="PTHR21625">
    <property type="entry name" value="NYD-SP28 PROTEIN"/>
    <property type="match status" value="1"/>
</dbReference>
<evidence type="ECO:0000256" key="1">
    <source>
        <dbReference type="ARBA" id="ARBA00004611"/>
    </source>
</evidence>
<keyword evidence="5" id="KW-0969">Cilium</keyword>
<gene>
    <name evidence="14" type="ORF">XYLVIOL_LOCUS5726</name>
</gene>
<evidence type="ECO:0000256" key="5">
    <source>
        <dbReference type="ARBA" id="ARBA00023069"/>
    </source>
</evidence>
<dbReference type="Pfam" id="PF14772">
    <property type="entry name" value="NYD-SP28"/>
    <property type="match status" value="1"/>
</dbReference>
<evidence type="ECO:0000256" key="10">
    <source>
        <dbReference type="ARBA" id="ARBA00040899"/>
    </source>
</evidence>
<evidence type="ECO:0000256" key="7">
    <source>
        <dbReference type="ARBA" id="ARBA00023273"/>
    </source>
</evidence>
<evidence type="ECO:0000256" key="11">
    <source>
        <dbReference type="ARBA" id="ARBA00041517"/>
    </source>
</evidence>
<keyword evidence="4" id="KW-0175">Coiled coil</keyword>
<dbReference type="EMBL" id="CAXAJV020001293">
    <property type="protein sequence ID" value="CAL7942793.1"/>
    <property type="molecule type" value="Genomic_DNA"/>
</dbReference>